<sequence length="65" mass="7147">MKNLIKTTLTILILASTLSTTNAKSITDECNTGDQCSNLGVMYKKAQALNKMISKQLSFPKRLVI</sequence>
<evidence type="ECO:0000313" key="2">
    <source>
        <dbReference type="EMBL" id="NYT27633.1"/>
    </source>
</evidence>
<gene>
    <name evidence="2" type="ORF">H0A76_06870</name>
</gene>
<dbReference type="Proteomes" id="UP000568751">
    <property type="component" value="Unassembled WGS sequence"/>
</dbReference>
<feature type="chain" id="PRO_5032792625" evidence="1">
    <location>
        <begin position="24"/>
        <end position="65"/>
    </location>
</feature>
<reference evidence="2 3" key="1">
    <citation type="submission" date="2020-05" db="EMBL/GenBank/DDBJ databases">
        <title>Horizontal transmission and recombination maintain forever young bacterial symbiont genomes.</title>
        <authorList>
            <person name="Russell S.L."/>
            <person name="Pepper-Tunick E."/>
            <person name="Svedberg J."/>
            <person name="Byrne A."/>
            <person name="Ruelas Castillo J."/>
            <person name="Vollmers C."/>
            <person name="Beinart R.A."/>
            <person name="Corbett-Detig R."/>
        </authorList>
    </citation>
    <scope>NUCLEOTIDE SEQUENCE [LARGE SCALE GENOMIC DNA]</scope>
    <source>
        <strain evidence="2">455</strain>
    </source>
</reference>
<dbReference type="AlphaFoldDB" id="A0A853F116"/>
<evidence type="ECO:0000313" key="3">
    <source>
        <dbReference type="Proteomes" id="UP000568751"/>
    </source>
</evidence>
<evidence type="ECO:0000256" key="1">
    <source>
        <dbReference type="SAM" id="SignalP"/>
    </source>
</evidence>
<organism evidence="2 3">
    <name type="scientific">Candidatus Thiodubiliella endoseptemdiera</name>
    <dbReference type="NCBI Taxonomy" id="2738886"/>
    <lineage>
        <taxon>Bacteria</taxon>
        <taxon>Pseudomonadati</taxon>
        <taxon>Pseudomonadota</taxon>
        <taxon>Gammaproteobacteria</taxon>
        <taxon>Candidatus Pseudothioglobaceae</taxon>
        <taxon>Candidatus Thiodubiliella</taxon>
    </lineage>
</organism>
<dbReference type="EMBL" id="JACCHT010000001">
    <property type="protein sequence ID" value="NYT27633.1"/>
    <property type="molecule type" value="Genomic_DNA"/>
</dbReference>
<accession>A0A853F116</accession>
<name>A0A853F116_9GAMM</name>
<keyword evidence="1" id="KW-0732">Signal</keyword>
<protein>
    <submittedName>
        <fullName evidence="2">Uncharacterized protein</fullName>
    </submittedName>
</protein>
<proteinExistence type="predicted"/>
<comment type="caution">
    <text evidence="2">The sequence shown here is derived from an EMBL/GenBank/DDBJ whole genome shotgun (WGS) entry which is preliminary data.</text>
</comment>
<feature type="signal peptide" evidence="1">
    <location>
        <begin position="1"/>
        <end position="23"/>
    </location>
</feature>